<dbReference type="GO" id="GO:0003700">
    <property type="term" value="F:DNA-binding transcription factor activity"/>
    <property type="evidence" value="ECO:0007669"/>
    <property type="project" value="TreeGrafter"/>
</dbReference>
<dbReference type="PANTHER" id="PTHR30055">
    <property type="entry name" value="HTH-TYPE TRANSCRIPTIONAL REGULATOR RUTR"/>
    <property type="match status" value="1"/>
</dbReference>
<dbReference type="SUPFAM" id="SSF46689">
    <property type="entry name" value="Homeodomain-like"/>
    <property type="match status" value="1"/>
</dbReference>
<dbReference type="Gene3D" id="1.10.10.60">
    <property type="entry name" value="Homeodomain-like"/>
    <property type="match status" value="1"/>
</dbReference>
<dbReference type="GO" id="GO:0000976">
    <property type="term" value="F:transcription cis-regulatory region binding"/>
    <property type="evidence" value="ECO:0007669"/>
    <property type="project" value="TreeGrafter"/>
</dbReference>
<evidence type="ECO:0000259" key="5">
    <source>
        <dbReference type="PROSITE" id="PS50977"/>
    </source>
</evidence>
<name>A0A1H2DC13_9ACTN</name>
<organism evidence="6 7">
    <name type="scientific">Actinoplanes derwentensis</name>
    <dbReference type="NCBI Taxonomy" id="113562"/>
    <lineage>
        <taxon>Bacteria</taxon>
        <taxon>Bacillati</taxon>
        <taxon>Actinomycetota</taxon>
        <taxon>Actinomycetes</taxon>
        <taxon>Micromonosporales</taxon>
        <taxon>Micromonosporaceae</taxon>
        <taxon>Actinoplanes</taxon>
    </lineage>
</organism>
<reference evidence="6 7" key="1">
    <citation type="submission" date="2016-10" db="EMBL/GenBank/DDBJ databases">
        <authorList>
            <person name="de Groot N.N."/>
        </authorList>
    </citation>
    <scope>NUCLEOTIDE SEQUENCE [LARGE SCALE GENOMIC DNA]</scope>
    <source>
        <strain evidence="6 7">DSM 43941</strain>
    </source>
</reference>
<evidence type="ECO:0000313" key="6">
    <source>
        <dbReference type="EMBL" id="SDT80290.1"/>
    </source>
</evidence>
<accession>A0A1H2DC13</accession>
<feature type="domain" description="HTH tetR-type" evidence="5">
    <location>
        <begin position="29"/>
        <end position="89"/>
    </location>
</feature>
<evidence type="ECO:0000256" key="1">
    <source>
        <dbReference type="ARBA" id="ARBA00023015"/>
    </source>
</evidence>
<dbReference type="InterPro" id="IPR036271">
    <property type="entry name" value="Tet_transcr_reg_TetR-rel_C_sf"/>
</dbReference>
<keyword evidence="1" id="KW-0805">Transcription regulation</keyword>
<sequence>MLKPLPHVVEISTVPFTMTESTPPGSRAAARTAAIVNAVLDLLREVGYDELTIDAVAARAGASKATIYRRWPDKRSLVCDALVARSREVALPSDALSLREDLIRLVALMAGLAEMEQVPAFASLLAAAQRDPVIAETLWGVALEPRRQECRDVVHRAIGRGELHDPAQAGRLFDLIIGEALVCYLIHHRHFDTAAQAEFVDAVLLPTLTHPRS</sequence>
<proteinExistence type="predicted"/>
<keyword evidence="2 4" id="KW-0238">DNA-binding</keyword>
<dbReference type="EMBL" id="LT629758">
    <property type="protein sequence ID" value="SDT80290.1"/>
    <property type="molecule type" value="Genomic_DNA"/>
</dbReference>
<dbReference type="Pfam" id="PF00440">
    <property type="entry name" value="TetR_N"/>
    <property type="match status" value="1"/>
</dbReference>
<dbReference type="InterPro" id="IPR023772">
    <property type="entry name" value="DNA-bd_HTH_TetR-type_CS"/>
</dbReference>
<evidence type="ECO:0000313" key="7">
    <source>
        <dbReference type="Proteomes" id="UP000198688"/>
    </source>
</evidence>
<evidence type="ECO:0000256" key="2">
    <source>
        <dbReference type="ARBA" id="ARBA00023125"/>
    </source>
</evidence>
<dbReference type="PANTHER" id="PTHR30055:SF148">
    <property type="entry name" value="TETR-FAMILY TRANSCRIPTIONAL REGULATOR"/>
    <property type="match status" value="1"/>
</dbReference>
<dbReference type="AlphaFoldDB" id="A0A1H2DC13"/>
<dbReference type="SUPFAM" id="SSF48498">
    <property type="entry name" value="Tetracyclin repressor-like, C-terminal domain"/>
    <property type="match status" value="1"/>
</dbReference>
<protein>
    <submittedName>
        <fullName evidence="6">DNA-binding transcriptional regulator, AcrR family</fullName>
    </submittedName>
</protein>
<dbReference type="InterPro" id="IPR001647">
    <property type="entry name" value="HTH_TetR"/>
</dbReference>
<gene>
    <name evidence="6" type="ORF">SAMN04489716_9142</name>
</gene>
<dbReference type="PROSITE" id="PS01081">
    <property type="entry name" value="HTH_TETR_1"/>
    <property type="match status" value="1"/>
</dbReference>
<evidence type="ECO:0000256" key="3">
    <source>
        <dbReference type="ARBA" id="ARBA00023163"/>
    </source>
</evidence>
<dbReference type="STRING" id="113562.SAMN04489716_9142"/>
<dbReference type="Pfam" id="PF16859">
    <property type="entry name" value="TetR_C_11"/>
    <property type="match status" value="1"/>
</dbReference>
<dbReference type="PRINTS" id="PR00455">
    <property type="entry name" value="HTHTETR"/>
</dbReference>
<dbReference type="InterPro" id="IPR011075">
    <property type="entry name" value="TetR_C"/>
</dbReference>
<dbReference type="InterPro" id="IPR050109">
    <property type="entry name" value="HTH-type_TetR-like_transc_reg"/>
</dbReference>
<dbReference type="InterPro" id="IPR009057">
    <property type="entry name" value="Homeodomain-like_sf"/>
</dbReference>
<dbReference type="Proteomes" id="UP000198688">
    <property type="component" value="Chromosome I"/>
</dbReference>
<dbReference type="PROSITE" id="PS50977">
    <property type="entry name" value="HTH_TETR_2"/>
    <property type="match status" value="1"/>
</dbReference>
<keyword evidence="3" id="KW-0804">Transcription</keyword>
<dbReference type="Gene3D" id="1.10.357.10">
    <property type="entry name" value="Tetracycline Repressor, domain 2"/>
    <property type="match status" value="1"/>
</dbReference>
<evidence type="ECO:0000256" key="4">
    <source>
        <dbReference type="PROSITE-ProRule" id="PRU00335"/>
    </source>
</evidence>
<feature type="DNA-binding region" description="H-T-H motif" evidence="4">
    <location>
        <begin position="52"/>
        <end position="71"/>
    </location>
</feature>
<keyword evidence="7" id="KW-1185">Reference proteome</keyword>